<dbReference type="Gene3D" id="3.30.40.10">
    <property type="entry name" value="Zinc/RING finger domain, C3HC4 (zinc finger)"/>
    <property type="match status" value="1"/>
</dbReference>
<dbReference type="EMBL" id="JBBPBM010000215">
    <property type="protein sequence ID" value="KAK8500546.1"/>
    <property type="molecule type" value="Genomic_DNA"/>
</dbReference>
<keyword evidence="6 16" id="KW-0812">Transmembrane</keyword>
<dbReference type="Proteomes" id="UP001472677">
    <property type="component" value="Unassembled WGS sequence"/>
</dbReference>
<protein>
    <recommendedName>
        <fullName evidence="4">RING-type E3 ubiquitin transferase</fullName>
        <ecNumber evidence="4">2.3.2.27</ecNumber>
    </recommendedName>
</protein>
<proteinExistence type="inferred from homology"/>
<comment type="pathway">
    <text evidence="3">Protein modification; protein ubiquitination.</text>
</comment>
<evidence type="ECO:0000256" key="6">
    <source>
        <dbReference type="ARBA" id="ARBA00022692"/>
    </source>
</evidence>
<evidence type="ECO:0000256" key="9">
    <source>
        <dbReference type="ARBA" id="ARBA00022771"/>
    </source>
</evidence>
<keyword evidence="9 15" id="KW-0863">Zinc-finger</keyword>
<evidence type="ECO:0000256" key="2">
    <source>
        <dbReference type="ARBA" id="ARBA00004167"/>
    </source>
</evidence>
<evidence type="ECO:0000313" key="19">
    <source>
        <dbReference type="EMBL" id="KAK8500546.1"/>
    </source>
</evidence>
<evidence type="ECO:0000256" key="16">
    <source>
        <dbReference type="SAM" id="Phobius"/>
    </source>
</evidence>
<keyword evidence="13 16" id="KW-0472">Membrane</keyword>
<dbReference type="InterPro" id="IPR025287">
    <property type="entry name" value="WAK_GUB"/>
</dbReference>
<evidence type="ECO:0000259" key="18">
    <source>
        <dbReference type="PROSITE" id="PS50089"/>
    </source>
</evidence>
<dbReference type="SUPFAM" id="SSF57850">
    <property type="entry name" value="RING/U-box"/>
    <property type="match status" value="1"/>
</dbReference>
<evidence type="ECO:0000256" key="11">
    <source>
        <dbReference type="ARBA" id="ARBA00022833"/>
    </source>
</evidence>
<name>A0ABR2B1A5_9ROSI</name>
<dbReference type="InterPro" id="IPR046948">
    <property type="entry name" value="ATL20-22-like"/>
</dbReference>
<comment type="subcellular location">
    <subcellularLocation>
        <location evidence="2">Membrane</location>
        <topology evidence="2">Single-pass membrane protein</topology>
    </subcellularLocation>
</comment>
<evidence type="ECO:0000256" key="3">
    <source>
        <dbReference type="ARBA" id="ARBA00004906"/>
    </source>
</evidence>
<evidence type="ECO:0000256" key="17">
    <source>
        <dbReference type="SAM" id="SignalP"/>
    </source>
</evidence>
<dbReference type="InterPro" id="IPR001841">
    <property type="entry name" value="Znf_RING"/>
</dbReference>
<dbReference type="InterPro" id="IPR013083">
    <property type="entry name" value="Znf_RING/FYVE/PHD"/>
</dbReference>
<feature type="transmembrane region" description="Helical" evidence="16">
    <location>
        <begin position="235"/>
        <end position="255"/>
    </location>
</feature>
<organism evidence="19 20">
    <name type="scientific">Hibiscus sabdariffa</name>
    <name type="common">roselle</name>
    <dbReference type="NCBI Taxonomy" id="183260"/>
    <lineage>
        <taxon>Eukaryota</taxon>
        <taxon>Viridiplantae</taxon>
        <taxon>Streptophyta</taxon>
        <taxon>Embryophyta</taxon>
        <taxon>Tracheophyta</taxon>
        <taxon>Spermatophyta</taxon>
        <taxon>Magnoliopsida</taxon>
        <taxon>eudicotyledons</taxon>
        <taxon>Gunneridae</taxon>
        <taxon>Pentapetalae</taxon>
        <taxon>rosids</taxon>
        <taxon>malvids</taxon>
        <taxon>Malvales</taxon>
        <taxon>Malvaceae</taxon>
        <taxon>Malvoideae</taxon>
        <taxon>Hibiscus</taxon>
    </lineage>
</organism>
<feature type="chain" id="PRO_5046973838" description="RING-type E3 ubiquitin transferase" evidence="17">
    <location>
        <begin position="23"/>
        <end position="364"/>
    </location>
</feature>
<feature type="signal peptide" evidence="17">
    <location>
        <begin position="1"/>
        <end position="22"/>
    </location>
</feature>
<evidence type="ECO:0000256" key="15">
    <source>
        <dbReference type="PROSITE-ProRule" id="PRU00175"/>
    </source>
</evidence>
<comment type="similarity">
    <text evidence="14">Belongs to the RING-type zinc finger family. ATL subfamily.</text>
</comment>
<evidence type="ECO:0000256" key="5">
    <source>
        <dbReference type="ARBA" id="ARBA00022679"/>
    </source>
</evidence>
<keyword evidence="20" id="KW-1185">Reference proteome</keyword>
<evidence type="ECO:0000256" key="7">
    <source>
        <dbReference type="ARBA" id="ARBA00022723"/>
    </source>
</evidence>
<dbReference type="PROSITE" id="PS50089">
    <property type="entry name" value="ZF_RING_2"/>
    <property type="match status" value="1"/>
</dbReference>
<dbReference type="CDD" id="cd16461">
    <property type="entry name" value="RING-H2_EL5-like"/>
    <property type="match status" value="1"/>
</dbReference>
<evidence type="ECO:0000256" key="4">
    <source>
        <dbReference type="ARBA" id="ARBA00012483"/>
    </source>
</evidence>
<keyword evidence="12 16" id="KW-1133">Transmembrane helix</keyword>
<comment type="catalytic activity">
    <reaction evidence="1">
        <text>S-ubiquitinyl-[E2 ubiquitin-conjugating enzyme]-L-cysteine + [acceptor protein]-L-lysine = [E2 ubiquitin-conjugating enzyme]-L-cysteine + N(6)-ubiquitinyl-[acceptor protein]-L-lysine.</text>
        <dbReference type="EC" id="2.3.2.27"/>
    </reaction>
</comment>
<keyword evidence="5" id="KW-0808">Transferase</keyword>
<evidence type="ECO:0000313" key="20">
    <source>
        <dbReference type="Proteomes" id="UP001472677"/>
    </source>
</evidence>
<dbReference type="PANTHER" id="PTHR46279">
    <property type="entry name" value="RING/U-BOX SUPERFAMILY PROTEIN"/>
    <property type="match status" value="1"/>
</dbReference>
<evidence type="ECO:0000256" key="10">
    <source>
        <dbReference type="ARBA" id="ARBA00022786"/>
    </source>
</evidence>
<keyword evidence="10" id="KW-0833">Ubl conjugation pathway</keyword>
<keyword evidence="11" id="KW-0862">Zinc</keyword>
<keyword evidence="8 17" id="KW-0732">Signal</keyword>
<dbReference type="Pfam" id="PF13639">
    <property type="entry name" value="zf-RING_2"/>
    <property type="match status" value="1"/>
</dbReference>
<dbReference type="SMART" id="SM00184">
    <property type="entry name" value="RING"/>
    <property type="match status" value="1"/>
</dbReference>
<evidence type="ECO:0000256" key="1">
    <source>
        <dbReference type="ARBA" id="ARBA00000900"/>
    </source>
</evidence>
<dbReference type="PANTHER" id="PTHR46279:SF6">
    <property type="entry name" value="RING-TYPE E3 UBIQUITIN TRANSFERASE"/>
    <property type="match status" value="1"/>
</dbReference>
<evidence type="ECO:0000256" key="13">
    <source>
        <dbReference type="ARBA" id="ARBA00023136"/>
    </source>
</evidence>
<evidence type="ECO:0000256" key="14">
    <source>
        <dbReference type="ARBA" id="ARBA00024209"/>
    </source>
</evidence>
<dbReference type="Pfam" id="PF13947">
    <property type="entry name" value="GUB_WAK_bind"/>
    <property type="match status" value="1"/>
</dbReference>
<evidence type="ECO:0000256" key="8">
    <source>
        <dbReference type="ARBA" id="ARBA00022729"/>
    </source>
</evidence>
<dbReference type="EC" id="2.3.2.27" evidence="4"/>
<gene>
    <name evidence="19" type="ORF">V6N12_037802</name>
</gene>
<feature type="domain" description="RING-type" evidence="18">
    <location>
        <begin position="304"/>
        <end position="346"/>
    </location>
</feature>
<sequence length="364" mass="39665">MAVIEIVFFSIFLVLTLQPSTSIEICRALCGIQPIHFPFRLNSQPSRCGYPRFDLSCKNETQATLTLPFSGDFAVENIDYIFQNIWINDLDHCMPRRLLRGLNLSGTPFELPHPRSYTVFNCSSSASSTALEPAEARFISCLSGTDFSVVAMPTGRLDLSTSSTALCSEMAKVLAPVSWTGGSDPGDGIMLTWKEPDCTLCESRAGTCLLFMNDTGMDVGCSGGFGNGLSIEAKFGIMFGVGIPVSFILGLLFYLKVNDGHNDQNPSSETSSAIKGLDEQIIETYPMTLLSESRRLARPGDNTCSICLCEYLAKETLRTIPDCNHYFHADCIDEWLTLNVACPLCRSSPEKLVSSVAPSSSLSS</sequence>
<accession>A0ABR2B1A5</accession>
<evidence type="ECO:0000256" key="12">
    <source>
        <dbReference type="ARBA" id="ARBA00022989"/>
    </source>
</evidence>
<reference evidence="19 20" key="1">
    <citation type="journal article" date="2024" name="G3 (Bethesda)">
        <title>Genome assembly of Hibiscus sabdariffa L. provides insights into metabolisms of medicinal natural products.</title>
        <authorList>
            <person name="Kim T."/>
        </authorList>
    </citation>
    <scope>NUCLEOTIDE SEQUENCE [LARGE SCALE GENOMIC DNA]</scope>
    <source>
        <strain evidence="19">TK-2024</strain>
        <tissue evidence="19">Old leaves</tissue>
    </source>
</reference>
<comment type="caution">
    <text evidence="19">The sequence shown here is derived from an EMBL/GenBank/DDBJ whole genome shotgun (WGS) entry which is preliminary data.</text>
</comment>
<keyword evidence="7" id="KW-0479">Metal-binding</keyword>